<dbReference type="Gene3D" id="3.40.50.720">
    <property type="entry name" value="NAD(P)-binding Rossmann-like Domain"/>
    <property type="match status" value="1"/>
</dbReference>
<dbReference type="Proteomes" id="UP000306113">
    <property type="component" value="Unassembled WGS sequence"/>
</dbReference>
<organism evidence="3 4">
    <name type="scientific">Thalassobius vesicularis</name>
    <dbReference type="NCBI Taxonomy" id="1294297"/>
    <lineage>
        <taxon>Bacteria</taxon>
        <taxon>Pseudomonadati</taxon>
        <taxon>Pseudomonadota</taxon>
        <taxon>Alphaproteobacteria</taxon>
        <taxon>Rhodobacterales</taxon>
        <taxon>Roseobacteraceae</taxon>
        <taxon>Thalassovita</taxon>
    </lineage>
</organism>
<name>A0A4S3MAI9_9RHOB</name>
<comment type="caution">
    <text evidence="3">The sequence shown here is derived from an EMBL/GenBank/DDBJ whole genome shotgun (WGS) entry which is preliminary data.</text>
</comment>
<dbReference type="OrthoDB" id="9804774at2"/>
<dbReference type="PANTHER" id="PTHR42879">
    <property type="entry name" value="3-OXOACYL-(ACYL-CARRIER-PROTEIN) REDUCTASE"/>
    <property type="match status" value="1"/>
</dbReference>
<proteinExistence type="inferred from homology"/>
<dbReference type="RefSeq" id="WP_136337956.1">
    <property type="nucleotide sequence ID" value="NZ_SSMD01000002.1"/>
</dbReference>
<dbReference type="InterPro" id="IPR020904">
    <property type="entry name" value="Sc_DH/Rdtase_CS"/>
</dbReference>
<dbReference type="GO" id="GO:0032787">
    <property type="term" value="P:monocarboxylic acid metabolic process"/>
    <property type="evidence" value="ECO:0007669"/>
    <property type="project" value="UniProtKB-ARBA"/>
</dbReference>
<evidence type="ECO:0000313" key="4">
    <source>
        <dbReference type="Proteomes" id="UP000306113"/>
    </source>
</evidence>
<accession>A0A4S3MAI9</accession>
<protein>
    <submittedName>
        <fullName evidence="3">SDR family oxidoreductase</fullName>
    </submittedName>
</protein>
<dbReference type="FunFam" id="3.40.50.720:FF:000084">
    <property type="entry name" value="Short-chain dehydrogenase reductase"/>
    <property type="match status" value="1"/>
</dbReference>
<dbReference type="Pfam" id="PF00106">
    <property type="entry name" value="adh_short"/>
    <property type="match status" value="1"/>
</dbReference>
<dbReference type="PROSITE" id="PS00061">
    <property type="entry name" value="ADH_SHORT"/>
    <property type="match status" value="1"/>
</dbReference>
<reference evidence="3 4" key="1">
    <citation type="submission" date="2019-04" db="EMBL/GenBank/DDBJ databases">
        <title>Draft genome sequence of Youngimonas vesicularis.</title>
        <authorList>
            <person name="Hameed A."/>
        </authorList>
    </citation>
    <scope>NUCLEOTIDE SEQUENCE [LARGE SCALE GENOMIC DNA]</scope>
    <source>
        <strain evidence="3 4">CC-AMW-E</strain>
    </source>
</reference>
<dbReference type="NCBIfam" id="NF009093">
    <property type="entry name" value="PRK12429.1"/>
    <property type="match status" value="1"/>
</dbReference>
<evidence type="ECO:0000256" key="1">
    <source>
        <dbReference type="ARBA" id="ARBA00006484"/>
    </source>
</evidence>
<evidence type="ECO:0000256" key="2">
    <source>
        <dbReference type="RuleBase" id="RU000363"/>
    </source>
</evidence>
<evidence type="ECO:0000313" key="3">
    <source>
        <dbReference type="EMBL" id="THD75593.1"/>
    </source>
</evidence>
<dbReference type="AlphaFoldDB" id="A0A4S3MAI9"/>
<dbReference type="InterPro" id="IPR036291">
    <property type="entry name" value="NAD(P)-bd_dom_sf"/>
</dbReference>
<dbReference type="SUPFAM" id="SSF51735">
    <property type="entry name" value="NAD(P)-binding Rossmann-fold domains"/>
    <property type="match status" value="1"/>
</dbReference>
<dbReference type="PRINTS" id="PR00080">
    <property type="entry name" value="SDRFAMILY"/>
</dbReference>
<gene>
    <name evidence="3" type="ORF">E7681_03820</name>
</gene>
<comment type="similarity">
    <text evidence="1 2">Belongs to the short-chain dehydrogenases/reductases (SDR) family.</text>
</comment>
<dbReference type="PRINTS" id="PR00081">
    <property type="entry name" value="GDHRDH"/>
</dbReference>
<sequence length="267" mass="27731">MMDLAGKTALVTGSVQGIGLAIAEGLAAAGARIAVHGIAGDAQIHEVCERLRAKGSPQAEYFPGDLRDPDQIAGLMDAVEAWGGADILVNNAGIQHTAPLKDMPREKWEAILQINLSAAFYTMQAALPKMAERGYGRVINIASVHGLVASKEKAPYVAAKFGLVGLSRVAALEYAAQGQRAKGGVTVNCICPGWTETAILGPQIDARVAQFGGDRDAGIADLVTEKQPSGRMSDPSEIGALALWLCAPIAHNVTGTAIPVDGGWTAQ</sequence>
<dbReference type="InterPro" id="IPR002347">
    <property type="entry name" value="SDR_fam"/>
</dbReference>
<dbReference type="InterPro" id="IPR050259">
    <property type="entry name" value="SDR"/>
</dbReference>
<dbReference type="PANTHER" id="PTHR42879:SF2">
    <property type="entry name" value="3-OXOACYL-[ACYL-CARRIER-PROTEIN] REDUCTASE FABG"/>
    <property type="match status" value="1"/>
</dbReference>
<keyword evidence="4" id="KW-1185">Reference proteome</keyword>
<dbReference type="EMBL" id="SSMD01000002">
    <property type="protein sequence ID" value="THD75593.1"/>
    <property type="molecule type" value="Genomic_DNA"/>
</dbReference>